<proteinExistence type="predicted"/>
<comment type="caution">
    <text evidence="1">The sequence shown here is derived from an EMBL/GenBank/DDBJ whole genome shotgun (WGS) entry which is preliminary data.</text>
</comment>
<accession>A0ABX5I5U1</accession>
<keyword evidence="2" id="KW-1185">Reference proteome</keyword>
<dbReference type="Proteomes" id="UP000242008">
    <property type="component" value="Unassembled WGS sequence"/>
</dbReference>
<dbReference type="EMBL" id="PZAO01000031">
    <property type="protein sequence ID" value="PTG68290.1"/>
    <property type="molecule type" value="Genomic_DNA"/>
</dbReference>
<evidence type="ECO:0000313" key="2">
    <source>
        <dbReference type="Proteomes" id="UP000242008"/>
    </source>
</evidence>
<dbReference type="RefSeq" id="WP_107372787.1">
    <property type="nucleotide sequence ID" value="NZ_PZAO01000031.1"/>
</dbReference>
<protein>
    <recommendedName>
        <fullName evidence="3">DUF1381 domain-containing protein</fullName>
    </recommendedName>
</protein>
<evidence type="ECO:0000313" key="1">
    <source>
        <dbReference type="EMBL" id="PTG68290.1"/>
    </source>
</evidence>
<name>A0ABX5I5U1_STACR</name>
<reference evidence="1 2" key="1">
    <citation type="journal article" date="2016" name="Front. Microbiol.">
        <title>Comprehensive Phylogenetic Analysis of Bovine Non-aureus Staphylococci Species Based on Whole-Genome Sequencing.</title>
        <authorList>
            <person name="Naushad S."/>
            <person name="Barkema H.W."/>
            <person name="Luby C."/>
            <person name="Condas L.A."/>
            <person name="Nobrega D.B."/>
            <person name="Carson D.A."/>
            <person name="De Buck J."/>
        </authorList>
    </citation>
    <scope>NUCLEOTIDE SEQUENCE [LARGE SCALE GENOMIC DNA]</scope>
    <source>
        <strain evidence="1 2">SNUC 1363</strain>
    </source>
</reference>
<organism evidence="1 2">
    <name type="scientific">Staphylococcus chromogenes</name>
    <name type="common">Staphylococcus hyicus subsp. chromogenes</name>
    <dbReference type="NCBI Taxonomy" id="46126"/>
    <lineage>
        <taxon>Bacteria</taxon>
        <taxon>Bacillati</taxon>
        <taxon>Bacillota</taxon>
        <taxon>Bacilli</taxon>
        <taxon>Bacillales</taxon>
        <taxon>Staphylococcaceae</taxon>
        <taxon>Staphylococcus</taxon>
    </lineage>
</organism>
<sequence>MKTVETKFIIEVNKGIYLRINRSEGSCTFTENLNIASAFPVKEDPTAEKYAEKCGGEIKRFTATYEVE</sequence>
<gene>
    <name evidence="1" type="ORF">BU676_10415</name>
</gene>
<evidence type="ECO:0008006" key="3">
    <source>
        <dbReference type="Google" id="ProtNLM"/>
    </source>
</evidence>